<dbReference type="Proteomes" id="UP001497392">
    <property type="component" value="Unassembled WGS sequence"/>
</dbReference>
<accession>A0ABP1FU06</accession>
<protein>
    <submittedName>
        <fullName evidence="2">G4321 protein</fullName>
    </submittedName>
</protein>
<dbReference type="EMBL" id="CAXHTA020000006">
    <property type="protein sequence ID" value="CAL5222030.1"/>
    <property type="molecule type" value="Genomic_DNA"/>
</dbReference>
<gene>
    <name evidence="2" type="primary">g4321</name>
    <name evidence="2" type="ORF">VP750_LOCUS3689</name>
</gene>
<feature type="region of interest" description="Disordered" evidence="1">
    <location>
        <begin position="288"/>
        <end position="309"/>
    </location>
</feature>
<keyword evidence="3" id="KW-1185">Reference proteome</keyword>
<reference evidence="2 3" key="1">
    <citation type="submission" date="2024-06" db="EMBL/GenBank/DDBJ databases">
        <authorList>
            <person name="Kraege A."/>
            <person name="Thomma B."/>
        </authorList>
    </citation>
    <scope>NUCLEOTIDE SEQUENCE [LARGE SCALE GENOMIC DNA]</scope>
</reference>
<evidence type="ECO:0000256" key="1">
    <source>
        <dbReference type="SAM" id="MobiDB-lite"/>
    </source>
</evidence>
<evidence type="ECO:0000313" key="3">
    <source>
        <dbReference type="Proteomes" id="UP001497392"/>
    </source>
</evidence>
<organism evidence="2 3">
    <name type="scientific">Coccomyxa viridis</name>
    <dbReference type="NCBI Taxonomy" id="1274662"/>
    <lineage>
        <taxon>Eukaryota</taxon>
        <taxon>Viridiplantae</taxon>
        <taxon>Chlorophyta</taxon>
        <taxon>core chlorophytes</taxon>
        <taxon>Trebouxiophyceae</taxon>
        <taxon>Trebouxiophyceae incertae sedis</taxon>
        <taxon>Coccomyxaceae</taxon>
        <taxon>Coccomyxa</taxon>
    </lineage>
</organism>
<sequence>MLPEVYYTAGAVFAVFEVLHKGIVKPLLAGSAKKEKRSTPPLPLEQVLQGVQLTNEPDQAGLPETTVLLGLLAGDTDAVVTFIDLLFAVAIKRASKCAAWATQYAQLCSHLRAAGEGSAQQSAVESAVRGRATAEYCRLSTRTVSMTPQGAPKSPDQVNEDAEYLQGSMRFLGSLFREHHLPYAFIRTLVTDLTSHSEKSMPEVHMQPLVALALVGLLHMCADTYVSAELAANGQAAGQHARHLSNVLMRLRASVNPETLPELSADLQDLQFKLTGYASSICPVHPHSAVPRSSADIPRPSERMSSGDLSHVMWPGLRQRGF</sequence>
<evidence type="ECO:0000313" key="2">
    <source>
        <dbReference type="EMBL" id="CAL5222030.1"/>
    </source>
</evidence>
<proteinExistence type="predicted"/>
<comment type="caution">
    <text evidence="2">The sequence shown here is derived from an EMBL/GenBank/DDBJ whole genome shotgun (WGS) entry which is preliminary data.</text>
</comment>
<name>A0ABP1FU06_9CHLO</name>